<dbReference type="CDD" id="cd00200">
    <property type="entry name" value="WD40"/>
    <property type="match status" value="1"/>
</dbReference>
<dbReference type="GO" id="GO:1990904">
    <property type="term" value="C:ribonucleoprotein complex"/>
    <property type="evidence" value="ECO:0007669"/>
    <property type="project" value="UniProtKB-KW"/>
</dbReference>
<dbReference type="InterPro" id="IPR020472">
    <property type="entry name" value="WD40_PAC1"/>
</dbReference>
<dbReference type="PRINTS" id="PR00320">
    <property type="entry name" value="GPROTEINBRPT"/>
</dbReference>
<dbReference type="InterPro" id="IPR015943">
    <property type="entry name" value="WD40/YVTN_repeat-like_dom_sf"/>
</dbReference>
<organism evidence="7 8">
    <name type="scientific">Acorus calamus</name>
    <name type="common">Sweet flag</name>
    <dbReference type="NCBI Taxonomy" id="4465"/>
    <lineage>
        <taxon>Eukaryota</taxon>
        <taxon>Viridiplantae</taxon>
        <taxon>Streptophyta</taxon>
        <taxon>Embryophyta</taxon>
        <taxon>Tracheophyta</taxon>
        <taxon>Spermatophyta</taxon>
        <taxon>Magnoliopsida</taxon>
        <taxon>Liliopsida</taxon>
        <taxon>Acoraceae</taxon>
        <taxon>Acorus</taxon>
    </lineage>
</organism>
<feature type="repeat" description="WD" evidence="5">
    <location>
        <begin position="118"/>
        <end position="141"/>
    </location>
</feature>
<dbReference type="EMBL" id="JAUJYO010000003">
    <property type="protein sequence ID" value="KAK1321709.1"/>
    <property type="molecule type" value="Genomic_DNA"/>
</dbReference>
<comment type="caution">
    <text evidence="7">The sequence shown here is derived from an EMBL/GenBank/DDBJ whole genome shotgun (WGS) entry which is preliminary data.</text>
</comment>
<dbReference type="InterPro" id="IPR036322">
    <property type="entry name" value="WD40_repeat_dom_sf"/>
</dbReference>
<dbReference type="FunFam" id="2.130.10.10:FF:000615">
    <property type="entry name" value="Receptor for activated C kinase 1"/>
    <property type="match status" value="1"/>
</dbReference>
<reference evidence="7" key="1">
    <citation type="journal article" date="2023" name="Nat. Commun.">
        <title>Diploid and tetraploid genomes of Acorus and the evolution of monocots.</title>
        <authorList>
            <person name="Ma L."/>
            <person name="Liu K.W."/>
            <person name="Li Z."/>
            <person name="Hsiao Y.Y."/>
            <person name="Qi Y."/>
            <person name="Fu T."/>
            <person name="Tang G.D."/>
            <person name="Zhang D."/>
            <person name="Sun W.H."/>
            <person name="Liu D.K."/>
            <person name="Li Y."/>
            <person name="Chen G.Z."/>
            <person name="Liu X.D."/>
            <person name="Liao X.Y."/>
            <person name="Jiang Y.T."/>
            <person name="Yu X."/>
            <person name="Hao Y."/>
            <person name="Huang J."/>
            <person name="Zhao X.W."/>
            <person name="Ke S."/>
            <person name="Chen Y.Y."/>
            <person name="Wu W.L."/>
            <person name="Hsu J.L."/>
            <person name="Lin Y.F."/>
            <person name="Huang M.D."/>
            <person name="Li C.Y."/>
            <person name="Huang L."/>
            <person name="Wang Z.W."/>
            <person name="Zhao X."/>
            <person name="Zhong W.Y."/>
            <person name="Peng D.H."/>
            <person name="Ahmad S."/>
            <person name="Lan S."/>
            <person name="Zhang J.S."/>
            <person name="Tsai W.C."/>
            <person name="Van de Peer Y."/>
            <person name="Liu Z.J."/>
        </authorList>
    </citation>
    <scope>NUCLEOTIDE SEQUENCE</scope>
    <source>
        <strain evidence="7">CP</strain>
    </source>
</reference>
<dbReference type="PANTHER" id="PTHR19868">
    <property type="entry name" value="RECEPTOR FOR ACTIVATED PROTEIN KINASE C RACK1"/>
    <property type="match status" value="1"/>
</dbReference>
<evidence type="ECO:0000256" key="6">
    <source>
        <dbReference type="SAM" id="MobiDB-lite"/>
    </source>
</evidence>
<keyword evidence="3" id="KW-0677">Repeat</keyword>
<dbReference type="Proteomes" id="UP001180020">
    <property type="component" value="Unassembled WGS sequence"/>
</dbReference>
<gene>
    <name evidence="7" type="primary">RACK1B</name>
    <name evidence="7" type="ORF">QJS10_CPA03g00485</name>
</gene>
<evidence type="ECO:0000256" key="2">
    <source>
        <dbReference type="ARBA" id="ARBA00022574"/>
    </source>
</evidence>
<keyword evidence="8" id="KW-1185">Reference proteome</keyword>
<name>A0AAV9F7P3_ACOCL</name>
<dbReference type="InterPro" id="IPR045223">
    <property type="entry name" value="RACK1-like"/>
</dbReference>
<keyword evidence="2 5" id="KW-0853">WD repeat</keyword>
<dbReference type="InterPro" id="IPR019775">
    <property type="entry name" value="WD40_repeat_CS"/>
</dbReference>
<dbReference type="Gene3D" id="2.130.10.10">
    <property type="entry name" value="YVTN repeat-like/Quinoprotein amine dehydrogenase"/>
    <property type="match status" value="2"/>
</dbReference>
<dbReference type="PROSITE" id="PS50294">
    <property type="entry name" value="WD_REPEATS_REGION"/>
    <property type="match status" value="2"/>
</dbReference>
<dbReference type="Pfam" id="PF00400">
    <property type="entry name" value="WD40"/>
    <property type="match status" value="5"/>
</dbReference>
<feature type="repeat" description="WD" evidence="5">
    <location>
        <begin position="11"/>
        <end position="53"/>
    </location>
</feature>
<proteinExistence type="inferred from homology"/>
<dbReference type="SUPFAM" id="SSF50978">
    <property type="entry name" value="WD40 repeat-like"/>
    <property type="match status" value="1"/>
</dbReference>
<protein>
    <submittedName>
        <fullName evidence="7">Guanine nucleotide-binding protein subunit beta-like protein B</fullName>
    </submittedName>
</protein>
<evidence type="ECO:0000256" key="1">
    <source>
        <dbReference type="ARBA" id="ARBA00007253"/>
    </source>
</evidence>
<dbReference type="AlphaFoldDB" id="A0AAV9F7P3"/>
<comment type="similarity">
    <text evidence="1">Belongs to the WD repeat G protein beta family. Ribosomal protein RACK1 subfamily.</text>
</comment>
<dbReference type="GO" id="GO:0045182">
    <property type="term" value="F:translation regulator activity"/>
    <property type="evidence" value="ECO:0007669"/>
    <property type="project" value="InterPro"/>
</dbReference>
<dbReference type="InterPro" id="IPR001680">
    <property type="entry name" value="WD40_rpt"/>
</dbReference>
<keyword evidence="4" id="KW-0687">Ribonucleoprotein</keyword>
<feature type="repeat" description="WD" evidence="5">
    <location>
        <begin position="243"/>
        <end position="274"/>
    </location>
</feature>
<dbReference type="SMART" id="SM00320">
    <property type="entry name" value="WD40"/>
    <property type="match status" value="5"/>
</dbReference>
<evidence type="ECO:0000256" key="4">
    <source>
        <dbReference type="ARBA" id="ARBA00023274"/>
    </source>
</evidence>
<dbReference type="PROSITE" id="PS50082">
    <property type="entry name" value="WD_REPEATS_2"/>
    <property type="match status" value="4"/>
</dbReference>
<evidence type="ECO:0000256" key="5">
    <source>
        <dbReference type="PROSITE-ProRule" id="PRU00221"/>
    </source>
</evidence>
<dbReference type="GO" id="GO:0043022">
    <property type="term" value="F:ribosome binding"/>
    <property type="evidence" value="ECO:0007669"/>
    <property type="project" value="InterPro"/>
</dbReference>
<sequence>MADTLTPKAVLRGHADWVTAIAAPLFGSDTIVSSSRDKSVLVWNLSPNDTSNVIDVAKSDYGVPRRRLTGHSHFIQDVDISSDAQSSPPPVIARSGSGTPSASARRRLSPELGFVRPFIVSGSWDRTVKVWNLPNCKIRSTLQGHTGYVNVIAVSPDEKLCASGGKDGLTLLWDLAEGKRLYSLEAGSIIHSLCFCPSKFWLCAATEDSVKIWDIESKSVVQELKPDPSAITTTGKNQMLFCTSLTWSTDGSTLFAGYTDGLIRVWGLNSHGIM</sequence>
<dbReference type="PROSITE" id="PS00678">
    <property type="entry name" value="WD_REPEATS_1"/>
    <property type="match status" value="2"/>
</dbReference>
<accession>A0AAV9F7P3</accession>
<feature type="region of interest" description="Disordered" evidence="6">
    <location>
        <begin position="79"/>
        <end position="105"/>
    </location>
</feature>
<evidence type="ECO:0000256" key="3">
    <source>
        <dbReference type="ARBA" id="ARBA00022737"/>
    </source>
</evidence>
<reference evidence="7" key="2">
    <citation type="submission" date="2023-06" db="EMBL/GenBank/DDBJ databases">
        <authorList>
            <person name="Ma L."/>
            <person name="Liu K.-W."/>
            <person name="Li Z."/>
            <person name="Hsiao Y.-Y."/>
            <person name="Qi Y."/>
            <person name="Fu T."/>
            <person name="Tang G."/>
            <person name="Zhang D."/>
            <person name="Sun W.-H."/>
            <person name="Liu D.-K."/>
            <person name="Li Y."/>
            <person name="Chen G.-Z."/>
            <person name="Liu X.-D."/>
            <person name="Liao X.-Y."/>
            <person name="Jiang Y.-T."/>
            <person name="Yu X."/>
            <person name="Hao Y."/>
            <person name="Huang J."/>
            <person name="Zhao X.-W."/>
            <person name="Ke S."/>
            <person name="Chen Y.-Y."/>
            <person name="Wu W.-L."/>
            <person name="Hsu J.-L."/>
            <person name="Lin Y.-F."/>
            <person name="Huang M.-D."/>
            <person name="Li C.-Y."/>
            <person name="Huang L."/>
            <person name="Wang Z.-W."/>
            <person name="Zhao X."/>
            <person name="Zhong W.-Y."/>
            <person name="Peng D.-H."/>
            <person name="Ahmad S."/>
            <person name="Lan S."/>
            <person name="Zhang J.-S."/>
            <person name="Tsai W.-C."/>
            <person name="Van De Peer Y."/>
            <person name="Liu Z.-J."/>
        </authorList>
    </citation>
    <scope>NUCLEOTIDE SEQUENCE</scope>
    <source>
        <strain evidence="7">CP</strain>
        <tissue evidence="7">Leaves</tissue>
    </source>
</reference>
<evidence type="ECO:0000313" key="7">
    <source>
        <dbReference type="EMBL" id="KAK1321709.1"/>
    </source>
</evidence>
<evidence type="ECO:0000313" key="8">
    <source>
        <dbReference type="Proteomes" id="UP001180020"/>
    </source>
</evidence>
<feature type="repeat" description="WD" evidence="5">
    <location>
        <begin position="142"/>
        <end position="183"/>
    </location>
</feature>